<dbReference type="eggNOG" id="ENOG5032YDN">
    <property type="taxonomic scope" value="Bacteria"/>
</dbReference>
<dbReference type="Proteomes" id="UP000002964">
    <property type="component" value="Unassembled WGS sequence"/>
</dbReference>
<keyword evidence="2" id="KW-1185">Reference proteome</keyword>
<reference evidence="2" key="1">
    <citation type="submission" date="2011-06" db="EMBL/GenBank/DDBJ databases">
        <authorList>
            <consortium name="US DOE Joint Genome Institute (JGI-PGF)"/>
            <person name="Lucas S."/>
            <person name="Han J."/>
            <person name="Lapidus A."/>
            <person name="Cheng J.-F."/>
            <person name="Goodwin L."/>
            <person name="Pitluck S."/>
            <person name="Peters L."/>
            <person name="Land M.L."/>
            <person name="Hauser L."/>
            <person name="Vogl K."/>
            <person name="Liu Z."/>
            <person name="Overmann J."/>
            <person name="Frigaard N.-U."/>
            <person name="Bryant D.A."/>
            <person name="Woyke T.J."/>
        </authorList>
    </citation>
    <scope>NUCLEOTIDE SEQUENCE [LARGE SCALE GENOMIC DNA]</scope>
    <source>
        <strain evidence="2">970</strain>
    </source>
</reference>
<reference evidence="1 2" key="2">
    <citation type="submission" date="2011-11" db="EMBL/GenBank/DDBJ databases">
        <authorList>
            <consortium name="US DOE Joint Genome Institute"/>
            <person name="Lucas S."/>
            <person name="Han J."/>
            <person name="Lapidus A."/>
            <person name="Cheng J.-F."/>
            <person name="Goodwin L."/>
            <person name="Pitluck S."/>
            <person name="Peters L."/>
            <person name="Ovchinnikova G."/>
            <person name="Zhang X."/>
            <person name="Detter J.C."/>
            <person name="Han C."/>
            <person name="Tapia R."/>
            <person name="Land M."/>
            <person name="Hauser L."/>
            <person name="Kyrpides N."/>
            <person name="Ivanova N."/>
            <person name="Pagani I."/>
            <person name="Vogl K."/>
            <person name="Liu Z."/>
            <person name="Overmann J."/>
            <person name="Frigaard N.-U."/>
            <person name="Bryant D."/>
            <person name="Woyke T."/>
        </authorList>
    </citation>
    <scope>NUCLEOTIDE SEQUENCE [LARGE SCALE GENOMIC DNA]</scope>
    <source>
        <strain evidence="1 2">970</strain>
    </source>
</reference>
<accession>H8YY83</accession>
<gene>
    <name evidence="1" type="ORF">Thi970DRAFT_01074</name>
</gene>
<name>H8YY83_9GAMM</name>
<dbReference type="Pfam" id="PF13711">
    <property type="entry name" value="DUF4160"/>
    <property type="match status" value="1"/>
</dbReference>
<protein>
    <recommendedName>
        <fullName evidence="3">DUF4160 domain-containing protein</fullName>
    </recommendedName>
</protein>
<dbReference type="Pfam" id="PF10387">
    <property type="entry name" value="DUF2442"/>
    <property type="match status" value="1"/>
</dbReference>
<organism evidence="1 2">
    <name type="scientific">Thiorhodovibrio frisius</name>
    <dbReference type="NCBI Taxonomy" id="631362"/>
    <lineage>
        <taxon>Bacteria</taxon>
        <taxon>Pseudomonadati</taxon>
        <taxon>Pseudomonadota</taxon>
        <taxon>Gammaproteobacteria</taxon>
        <taxon>Chromatiales</taxon>
        <taxon>Chromatiaceae</taxon>
        <taxon>Thiorhodovibrio</taxon>
    </lineage>
</organism>
<dbReference type="Gene3D" id="3.30.2020.10">
    <property type="entry name" value="NE0471-like N-terminal domain"/>
    <property type="match status" value="1"/>
</dbReference>
<evidence type="ECO:0000313" key="1">
    <source>
        <dbReference type="EMBL" id="EIC23409.1"/>
    </source>
</evidence>
<dbReference type="STRING" id="631362.Thi970DRAFT_01074"/>
<proteinExistence type="predicted"/>
<dbReference type="RefSeq" id="WP_009147493.1">
    <property type="nucleotide sequence ID" value="NZ_CP121471.1"/>
</dbReference>
<dbReference type="InterPro" id="IPR018841">
    <property type="entry name" value="DUF2442"/>
</dbReference>
<dbReference type="SUPFAM" id="SSF143880">
    <property type="entry name" value="NE0471 N-terminal domain-like"/>
    <property type="match status" value="1"/>
</dbReference>
<dbReference type="InterPro" id="IPR025427">
    <property type="entry name" value="DUF4160"/>
</dbReference>
<dbReference type="InterPro" id="IPR036782">
    <property type="entry name" value="NE0471-like_N"/>
</dbReference>
<dbReference type="AlphaFoldDB" id="H8YY83"/>
<dbReference type="HOGENOM" id="CLU_1577781_0_0_6"/>
<evidence type="ECO:0000313" key="2">
    <source>
        <dbReference type="Proteomes" id="UP000002964"/>
    </source>
</evidence>
<evidence type="ECO:0008006" key="3">
    <source>
        <dbReference type="Google" id="ProtNLM"/>
    </source>
</evidence>
<sequence>MPLISVFFGIVIRMWHDDHPPPHIHVEYQGFEALVDIRTGRISQGGLPRKVAAIVAEWCQVHQDELMHNWNRAQRFEPLQPIQGQIVIKLLEARYLGHCRLELLFSDGHLGVFDVGAYLAARSGPLLDELHSESYLQRFLIDAGALGWPNGLELSPMRLYELCEAREAA</sequence>
<dbReference type="EMBL" id="JH603168">
    <property type="protein sequence ID" value="EIC23409.1"/>
    <property type="molecule type" value="Genomic_DNA"/>
</dbReference>